<proteinExistence type="predicted"/>
<gene>
    <name evidence="1" type="ORF">KDK_63240</name>
</gene>
<reference evidence="2" key="1">
    <citation type="submission" date="2018-12" db="EMBL/GenBank/DDBJ databases">
        <title>Tengunoibacter tsumagoiensis gen. nov., sp. nov., Dictyobacter kobayashii sp. nov., D. alpinus sp. nov., and D. joshuensis sp. nov. and description of Dictyobacteraceae fam. nov. within the order Ktedonobacterales isolated from Tengu-no-mugimeshi.</title>
        <authorList>
            <person name="Wang C.M."/>
            <person name="Zheng Y."/>
            <person name="Sakai Y."/>
            <person name="Toyoda A."/>
            <person name="Minakuchi Y."/>
            <person name="Abe K."/>
            <person name="Yokota A."/>
            <person name="Yabe S."/>
        </authorList>
    </citation>
    <scope>NUCLEOTIDE SEQUENCE [LARGE SCALE GENOMIC DNA]</scope>
    <source>
        <strain evidence="2">Uno11</strain>
    </source>
</reference>
<accession>A0A402ATW0</accession>
<comment type="caution">
    <text evidence="1">The sequence shown here is derived from an EMBL/GenBank/DDBJ whole genome shotgun (WGS) entry which is preliminary data.</text>
</comment>
<organism evidence="1 2">
    <name type="scientific">Dictyobacter kobayashii</name>
    <dbReference type="NCBI Taxonomy" id="2014872"/>
    <lineage>
        <taxon>Bacteria</taxon>
        <taxon>Bacillati</taxon>
        <taxon>Chloroflexota</taxon>
        <taxon>Ktedonobacteria</taxon>
        <taxon>Ktedonobacterales</taxon>
        <taxon>Dictyobacteraceae</taxon>
        <taxon>Dictyobacter</taxon>
    </lineage>
</organism>
<evidence type="ECO:0000313" key="1">
    <source>
        <dbReference type="EMBL" id="GCE22524.1"/>
    </source>
</evidence>
<evidence type="ECO:0000313" key="2">
    <source>
        <dbReference type="Proteomes" id="UP000287188"/>
    </source>
</evidence>
<dbReference type="EMBL" id="BIFS01000002">
    <property type="protein sequence ID" value="GCE22524.1"/>
    <property type="molecule type" value="Genomic_DNA"/>
</dbReference>
<protein>
    <submittedName>
        <fullName evidence="1">Uncharacterized protein</fullName>
    </submittedName>
</protein>
<dbReference type="Proteomes" id="UP000287188">
    <property type="component" value="Unassembled WGS sequence"/>
</dbReference>
<name>A0A402ATW0_9CHLR</name>
<sequence>MLLSKAEKLILVAGEAETKRIHSGVARKIAIGGIYLKKKGAISFVSQSATPTVHDTVI</sequence>
<dbReference type="AlphaFoldDB" id="A0A402ATW0"/>
<keyword evidence="2" id="KW-1185">Reference proteome</keyword>